<protein>
    <recommendedName>
        <fullName evidence="4">Protein kinase domain-containing protein</fullName>
    </recommendedName>
</protein>
<proteinExistence type="predicted"/>
<keyword evidence="1" id="KW-0472">Membrane</keyword>
<evidence type="ECO:0008006" key="4">
    <source>
        <dbReference type="Google" id="ProtNLM"/>
    </source>
</evidence>
<dbReference type="EMBL" id="MU806039">
    <property type="protein sequence ID" value="KAJ3841448.1"/>
    <property type="molecule type" value="Genomic_DNA"/>
</dbReference>
<comment type="caution">
    <text evidence="2">The sequence shown here is derived from an EMBL/GenBank/DDBJ whole genome shotgun (WGS) entry which is preliminary data.</text>
</comment>
<evidence type="ECO:0000256" key="1">
    <source>
        <dbReference type="SAM" id="Phobius"/>
    </source>
</evidence>
<reference evidence="2" key="1">
    <citation type="submission" date="2022-08" db="EMBL/GenBank/DDBJ databases">
        <authorList>
            <consortium name="DOE Joint Genome Institute"/>
            <person name="Min B."/>
            <person name="Riley R."/>
            <person name="Sierra-Patev S."/>
            <person name="Naranjo-Ortiz M."/>
            <person name="Looney B."/>
            <person name="Konkel Z."/>
            <person name="Slot J.C."/>
            <person name="Sakamoto Y."/>
            <person name="Steenwyk J.L."/>
            <person name="Rokas A."/>
            <person name="Carro J."/>
            <person name="Camarero S."/>
            <person name="Ferreira P."/>
            <person name="Molpeceres G."/>
            <person name="Ruiz-Duenas F.J."/>
            <person name="Serrano A."/>
            <person name="Henrissat B."/>
            <person name="Drula E."/>
            <person name="Hughes K.W."/>
            <person name="Mata J.L."/>
            <person name="Ishikawa N.K."/>
            <person name="Vargas-Isla R."/>
            <person name="Ushijima S."/>
            <person name="Smith C.A."/>
            <person name="Ahrendt S."/>
            <person name="Andreopoulos W."/>
            <person name="He G."/>
            <person name="Labutti K."/>
            <person name="Lipzen A."/>
            <person name="Ng V."/>
            <person name="Sandor L."/>
            <person name="Barry K."/>
            <person name="Martinez A.T."/>
            <person name="Xiao Y."/>
            <person name="Gibbons J.G."/>
            <person name="Terashima K."/>
            <person name="Hibbett D.S."/>
            <person name="Grigoriev I.V."/>
        </authorList>
    </citation>
    <scope>NUCLEOTIDE SEQUENCE</scope>
    <source>
        <strain evidence="2">TFB9207</strain>
    </source>
</reference>
<keyword evidence="1" id="KW-1133">Transmembrane helix</keyword>
<keyword evidence="3" id="KW-1185">Reference proteome</keyword>
<evidence type="ECO:0000313" key="3">
    <source>
        <dbReference type="Proteomes" id="UP001163846"/>
    </source>
</evidence>
<dbReference type="Gene3D" id="1.10.510.10">
    <property type="entry name" value="Transferase(Phosphotransferase) domain 1"/>
    <property type="match status" value="1"/>
</dbReference>
<sequence length="242" mass="27096">MRFNSQPLLVFVGSMMIAVGALPLIARNLQGEKWILQEYEKTVTAADKHVFKAKLKDVDIGPLLSTEGLHNKGVYSIKGKYKNHEGDSIVLKVLKTVDDEAYAEVKALKGVDEYVDSGMFEVKGKEEPVIIMLKVPGSVLIDTDEYKKSHTDDKEKMKEEAIDLMCNEVARVGKSSGILHNDNRIENIHVTMSGKKVIAAKLTDWGAYELYTMDKGASTAEIIAFCKKHWTPVDWFVQADFE</sequence>
<evidence type="ECO:0000313" key="2">
    <source>
        <dbReference type="EMBL" id="KAJ3841448.1"/>
    </source>
</evidence>
<name>A0AA38PEH4_9AGAR</name>
<keyword evidence="1" id="KW-0812">Transmembrane</keyword>
<dbReference type="Proteomes" id="UP001163846">
    <property type="component" value="Unassembled WGS sequence"/>
</dbReference>
<accession>A0AA38PEH4</accession>
<dbReference type="AlphaFoldDB" id="A0AA38PEH4"/>
<gene>
    <name evidence="2" type="ORF">F5878DRAFT_12569</name>
</gene>
<feature type="transmembrane region" description="Helical" evidence="1">
    <location>
        <begin position="6"/>
        <end position="26"/>
    </location>
</feature>
<organism evidence="2 3">
    <name type="scientific">Lentinula raphanica</name>
    <dbReference type="NCBI Taxonomy" id="153919"/>
    <lineage>
        <taxon>Eukaryota</taxon>
        <taxon>Fungi</taxon>
        <taxon>Dikarya</taxon>
        <taxon>Basidiomycota</taxon>
        <taxon>Agaricomycotina</taxon>
        <taxon>Agaricomycetes</taxon>
        <taxon>Agaricomycetidae</taxon>
        <taxon>Agaricales</taxon>
        <taxon>Marasmiineae</taxon>
        <taxon>Omphalotaceae</taxon>
        <taxon>Lentinula</taxon>
    </lineage>
</organism>